<dbReference type="WBParaSite" id="PSU_v2.g8913.t1">
    <property type="protein sequence ID" value="PSU_v2.g8913.t1"/>
    <property type="gene ID" value="PSU_v2.g8913"/>
</dbReference>
<evidence type="ECO:0000313" key="2">
    <source>
        <dbReference type="WBParaSite" id="PSU_v2.g8913.t1"/>
    </source>
</evidence>
<dbReference type="Proteomes" id="UP000887577">
    <property type="component" value="Unplaced"/>
</dbReference>
<reference evidence="2" key="1">
    <citation type="submission" date="2022-11" db="UniProtKB">
        <authorList>
            <consortium name="WormBaseParasite"/>
        </authorList>
    </citation>
    <scope>IDENTIFICATION</scope>
</reference>
<organism evidence="1 2">
    <name type="scientific">Panagrolaimus superbus</name>
    <dbReference type="NCBI Taxonomy" id="310955"/>
    <lineage>
        <taxon>Eukaryota</taxon>
        <taxon>Metazoa</taxon>
        <taxon>Ecdysozoa</taxon>
        <taxon>Nematoda</taxon>
        <taxon>Chromadorea</taxon>
        <taxon>Rhabditida</taxon>
        <taxon>Tylenchina</taxon>
        <taxon>Panagrolaimomorpha</taxon>
        <taxon>Panagrolaimoidea</taxon>
        <taxon>Panagrolaimidae</taxon>
        <taxon>Panagrolaimus</taxon>
    </lineage>
</organism>
<sequence>MNIPVKKQLYADPKMKNCLIIYIAFLSFLITKAADDEMKKNVIKIFPIHPKPNVTKDCTGFALNENYFITSQICAAQKFANIYANITPNKRFSVGWNNNIVVGKFSHPLKLIKNVKISKSVTVNPGKNYELIGFADSNKKTGN</sequence>
<evidence type="ECO:0000313" key="1">
    <source>
        <dbReference type="Proteomes" id="UP000887577"/>
    </source>
</evidence>
<name>A0A914ZAH1_9BILA</name>
<dbReference type="AlphaFoldDB" id="A0A914ZAH1"/>
<keyword evidence="1" id="KW-1185">Reference proteome</keyword>
<protein>
    <submittedName>
        <fullName evidence="2">Uncharacterized protein</fullName>
    </submittedName>
</protein>
<accession>A0A914ZAH1</accession>
<proteinExistence type="predicted"/>